<dbReference type="AlphaFoldDB" id="A0A7X2TC85"/>
<dbReference type="Proteomes" id="UP000429958">
    <property type="component" value="Unassembled WGS sequence"/>
</dbReference>
<protein>
    <submittedName>
        <fullName evidence="1">Peptidylprolyl isomerase</fullName>
    </submittedName>
</protein>
<comment type="caution">
    <text evidence="1">The sequence shown here is derived from an EMBL/GenBank/DDBJ whole genome shotgun (WGS) entry which is preliminary data.</text>
</comment>
<evidence type="ECO:0000313" key="2">
    <source>
        <dbReference type="Proteomes" id="UP000429958"/>
    </source>
</evidence>
<gene>
    <name evidence="1" type="ORF">FYJ39_08565</name>
</gene>
<dbReference type="GO" id="GO:0016853">
    <property type="term" value="F:isomerase activity"/>
    <property type="evidence" value="ECO:0007669"/>
    <property type="project" value="UniProtKB-KW"/>
</dbReference>
<sequence length="77" mass="8403">MDIPYGTPEEQLRTINEAIYKILAGGQAYKIGTRSLTRADLSTLISERDRLEAQIQGSGTTLLSGGYAADFGPDNRR</sequence>
<accession>A0A7X2TC85</accession>
<keyword evidence="1" id="KW-0413">Isomerase</keyword>
<reference evidence="1 2" key="1">
    <citation type="submission" date="2019-08" db="EMBL/GenBank/DDBJ databases">
        <title>In-depth cultivation of the pig gut microbiome towards novel bacterial diversity and tailored functional studies.</title>
        <authorList>
            <person name="Wylensek D."/>
            <person name="Hitch T.C.A."/>
            <person name="Clavel T."/>
        </authorList>
    </citation>
    <scope>NUCLEOTIDE SEQUENCE [LARGE SCALE GENOMIC DNA]</scope>
    <source>
        <strain evidence="1 2">WCA-389-WT-23D1</strain>
    </source>
</reference>
<evidence type="ECO:0000313" key="1">
    <source>
        <dbReference type="EMBL" id="MSS36622.1"/>
    </source>
</evidence>
<organism evidence="1 2">
    <name type="scientific">Clostridium porci</name>
    <dbReference type="NCBI Taxonomy" id="2605778"/>
    <lineage>
        <taxon>Bacteria</taxon>
        <taxon>Bacillati</taxon>
        <taxon>Bacillota</taxon>
        <taxon>Clostridia</taxon>
        <taxon>Eubacteriales</taxon>
        <taxon>Clostridiaceae</taxon>
        <taxon>Clostridium</taxon>
    </lineage>
</organism>
<keyword evidence="2" id="KW-1185">Reference proteome</keyword>
<proteinExistence type="predicted"/>
<dbReference type="EMBL" id="VUMD01000006">
    <property type="protein sequence ID" value="MSS36622.1"/>
    <property type="molecule type" value="Genomic_DNA"/>
</dbReference>
<name>A0A7X2TC85_9CLOT</name>